<dbReference type="InterPro" id="IPR043918">
    <property type="entry name" value="DUF5760"/>
</dbReference>
<accession>A0A6C0HW01</accession>
<evidence type="ECO:0000313" key="2">
    <source>
        <dbReference type="EMBL" id="QHT84345.1"/>
    </source>
</evidence>
<dbReference type="Pfam" id="PF19064">
    <property type="entry name" value="DUF5760"/>
    <property type="match status" value="1"/>
</dbReference>
<reference evidence="2" key="1">
    <citation type="journal article" date="2020" name="Nature">
        <title>Giant virus diversity and host interactions through global metagenomics.</title>
        <authorList>
            <person name="Schulz F."/>
            <person name="Roux S."/>
            <person name="Paez-Espino D."/>
            <person name="Jungbluth S."/>
            <person name="Walsh D.A."/>
            <person name="Denef V.J."/>
            <person name="McMahon K.D."/>
            <person name="Konstantinidis K.T."/>
            <person name="Eloe-Fadrosh E.A."/>
            <person name="Kyrpides N.C."/>
            <person name="Woyke T."/>
        </authorList>
    </citation>
    <scope>NUCLEOTIDE SEQUENCE</scope>
    <source>
        <strain evidence="2">GVMAG-M-3300023184-177</strain>
    </source>
</reference>
<organism evidence="2">
    <name type="scientific">viral metagenome</name>
    <dbReference type="NCBI Taxonomy" id="1070528"/>
    <lineage>
        <taxon>unclassified sequences</taxon>
        <taxon>metagenomes</taxon>
        <taxon>organismal metagenomes</taxon>
    </lineage>
</organism>
<dbReference type="EMBL" id="MN740017">
    <property type="protein sequence ID" value="QHT84345.1"/>
    <property type="molecule type" value="Genomic_DNA"/>
</dbReference>
<dbReference type="AlphaFoldDB" id="A0A6C0HW01"/>
<feature type="coiled-coil region" evidence="1">
    <location>
        <begin position="32"/>
        <end position="59"/>
    </location>
</feature>
<proteinExistence type="predicted"/>
<protein>
    <submittedName>
        <fullName evidence="2">Uncharacterized protein</fullName>
    </submittedName>
</protein>
<evidence type="ECO:0000256" key="1">
    <source>
        <dbReference type="SAM" id="Coils"/>
    </source>
</evidence>
<sequence>MSDSENQEDVQQKVTKQFRKNVMKWVDLDDSVRALKAKIKEINEKVKELNQEKEQFEEPIMTFLSQVNEDAVQLKDGGKLSKNVSKQKAPLKKEFIHKALVELVNDSNKAMAMTEHIINSRPVTEKVNLKRCALREKIKK</sequence>
<name>A0A6C0HW01_9ZZZZ</name>
<keyword evidence="1" id="KW-0175">Coiled coil</keyword>